<dbReference type="Pfam" id="PF19026">
    <property type="entry name" value="UBA_HYPK"/>
    <property type="match status" value="1"/>
</dbReference>
<name>A0A226ED11_FOLCA</name>
<feature type="domain" description="Nascent polypeptide-associated complex subunit alpha-like UBA" evidence="2">
    <location>
        <begin position="117"/>
        <end position="157"/>
    </location>
</feature>
<dbReference type="AlphaFoldDB" id="A0A226ED11"/>
<dbReference type="InterPro" id="IPR038922">
    <property type="entry name" value="HYPK_UBA"/>
</dbReference>
<dbReference type="PANTHER" id="PTHR31184">
    <property type="entry name" value="HUNTINGTIN-INTERACTING PROTEIN K FAMILY MEMBER"/>
    <property type="match status" value="1"/>
</dbReference>
<dbReference type="CDD" id="cd14361">
    <property type="entry name" value="UBA_HYPK"/>
    <property type="match status" value="1"/>
</dbReference>
<feature type="compositionally biased region" description="Polar residues" evidence="1">
    <location>
        <begin position="26"/>
        <end position="44"/>
    </location>
</feature>
<feature type="region of interest" description="Disordered" evidence="1">
    <location>
        <begin position="1"/>
        <end position="73"/>
    </location>
</feature>
<keyword evidence="4" id="KW-1185">Reference proteome</keyword>
<dbReference type="OrthoDB" id="285219at2759"/>
<dbReference type="Proteomes" id="UP000198287">
    <property type="component" value="Unassembled WGS sequence"/>
</dbReference>
<reference evidence="3 4" key="1">
    <citation type="submission" date="2015-12" db="EMBL/GenBank/DDBJ databases">
        <title>The genome of Folsomia candida.</title>
        <authorList>
            <person name="Faddeeva A."/>
            <person name="Derks M.F."/>
            <person name="Anvar Y."/>
            <person name="Smit S."/>
            <person name="Van Straalen N."/>
            <person name="Roelofs D."/>
        </authorList>
    </citation>
    <scope>NUCLEOTIDE SEQUENCE [LARGE SCALE GENOMIC DNA]</scope>
    <source>
        <strain evidence="3 4">VU population</strain>
        <tissue evidence="3">Whole body</tissue>
    </source>
</reference>
<feature type="compositionally biased region" description="Basic and acidic residues" evidence="1">
    <location>
        <begin position="46"/>
        <end position="73"/>
    </location>
</feature>
<organism evidence="3 4">
    <name type="scientific">Folsomia candida</name>
    <name type="common">Springtail</name>
    <dbReference type="NCBI Taxonomy" id="158441"/>
    <lineage>
        <taxon>Eukaryota</taxon>
        <taxon>Metazoa</taxon>
        <taxon>Ecdysozoa</taxon>
        <taxon>Arthropoda</taxon>
        <taxon>Hexapoda</taxon>
        <taxon>Collembola</taxon>
        <taxon>Entomobryomorpha</taxon>
        <taxon>Isotomoidea</taxon>
        <taxon>Isotomidae</taxon>
        <taxon>Proisotominae</taxon>
        <taxon>Folsomia</taxon>
    </lineage>
</organism>
<evidence type="ECO:0000256" key="1">
    <source>
        <dbReference type="SAM" id="MobiDB-lite"/>
    </source>
</evidence>
<dbReference type="EMBL" id="LNIX01000004">
    <property type="protein sequence ID" value="OXA55435.1"/>
    <property type="molecule type" value="Genomic_DNA"/>
</dbReference>
<evidence type="ECO:0000313" key="3">
    <source>
        <dbReference type="EMBL" id="OXA55435.1"/>
    </source>
</evidence>
<proteinExistence type="predicted"/>
<evidence type="ECO:0000259" key="2">
    <source>
        <dbReference type="Pfam" id="PF19026"/>
    </source>
</evidence>
<comment type="caution">
    <text evidence="3">The sequence shown here is derived from an EMBL/GenBank/DDBJ whole genome shotgun (WGS) entry which is preliminary data.</text>
</comment>
<dbReference type="GO" id="GO:0050821">
    <property type="term" value="P:protein stabilization"/>
    <property type="evidence" value="ECO:0007669"/>
    <property type="project" value="TreeGrafter"/>
</dbReference>
<sequence length="158" mass="18026">MPKQRPSKTSSEGEHDPKPLRERQSEQTPETVNDNSFSPNNNADQDQDHDLTEESEIESRKLKERERKHDSGAVDLEKITDYAEETEITASDLSGVRELIATEMAERLRKEKELMLIKIKKEDVELIVTELEMSAERAERALREHGGNLLETLGALTN</sequence>
<dbReference type="STRING" id="158441.A0A226ED11"/>
<accession>A0A226ED11</accession>
<dbReference type="GO" id="GO:0043066">
    <property type="term" value="P:negative regulation of apoptotic process"/>
    <property type="evidence" value="ECO:0007669"/>
    <property type="project" value="TreeGrafter"/>
</dbReference>
<dbReference type="Gene3D" id="1.10.8.10">
    <property type="entry name" value="DNA helicase RuvA subunit, C-terminal domain"/>
    <property type="match status" value="1"/>
</dbReference>
<dbReference type="InterPro" id="IPR044034">
    <property type="entry name" value="NAC-like_UBA"/>
</dbReference>
<dbReference type="InterPro" id="IPR052617">
    <property type="entry name" value="Huntingtin-int_K"/>
</dbReference>
<evidence type="ECO:0000313" key="4">
    <source>
        <dbReference type="Proteomes" id="UP000198287"/>
    </source>
</evidence>
<protein>
    <submittedName>
        <fullName evidence="3">Huntingtin-interacting protein K</fullName>
    </submittedName>
</protein>
<gene>
    <name evidence="3" type="ORF">Fcan01_09978</name>
</gene>
<dbReference type="PANTHER" id="PTHR31184:SF2">
    <property type="entry name" value="HUNTINGTIN-INTERACTING PROTEIN K"/>
    <property type="match status" value="1"/>
</dbReference>
<feature type="compositionally biased region" description="Basic and acidic residues" evidence="1">
    <location>
        <begin position="11"/>
        <end position="25"/>
    </location>
</feature>